<proteinExistence type="predicted"/>
<reference evidence="2 3" key="1">
    <citation type="journal article" date="2012" name="Science">
        <title>The Paleozoic origin of enzymatic lignin decomposition reconstructed from 31 fungal genomes.</title>
        <authorList>
            <person name="Floudas D."/>
            <person name="Binder M."/>
            <person name="Riley R."/>
            <person name="Barry K."/>
            <person name="Blanchette R.A."/>
            <person name="Henrissat B."/>
            <person name="Martinez A.T."/>
            <person name="Otillar R."/>
            <person name="Spatafora J.W."/>
            <person name="Yadav J.S."/>
            <person name="Aerts A."/>
            <person name="Benoit I."/>
            <person name="Boyd A."/>
            <person name="Carlson A."/>
            <person name="Copeland A."/>
            <person name="Coutinho P.M."/>
            <person name="de Vries R.P."/>
            <person name="Ferreira P."/>
            <person name="Findley K."/>
            <person name="Foster B."/>
            <person name="Gaskell J."/>
            <person name="Glotzer D."/>
            <person name="Gorecki P."/>
            <person name="Heitman J."/>
            <person name="Hesse C."/>
            <person name="Hori C."/>
            <person name="Igarashi K."/>
            <person name="Jurgens J.A."/>
            <person name="Kallen N."/>
            <person name="Kersten P."/>
            <person name="Kohler A."/>
            <person name="Kuees U."/>
            <person name="Kumar T.K.A."/>
            <person name="Kuo A."/>
            <person name="LaButti K."/>
            <person name="Larrondo L.F."/>
            <person name="Lindquist E."/>
            <person name="Ling A."/>
            <person name="Lombard V."/>
            <person name="Lucas S."/>
            <person name="Lundell T."/>
            <person name="Martin R."/>
            <person name="McLaughlin D.J."/>
            <person name="Morgenstern I."/>
            <person name="Morin E."/>
            <person name="Murat C."/>
            <person name="Nagy L.G."/>
            <person name="Nolan M."/>
            <person name="Ohm R.A."/>
            <person name="Patyshakuliyeva A."/>
            <person name="Rokas A."/>
            <person name="Ruiz-Duenas F.J."/>
            <person name="Sabat G."/>
            <person name="Salamov A."/>
            <person name="Samejima M."/>
            <person name="Schmutz J."/>
            <person name="Slot J.C."/>
            <person name="St John F."/>
            <person name="Stenlid J."/>
            <person name="Sun H."/>
            <person name="Sun S."/>
            <person name="Syed K."/>
            <person name="Tsang A."/>
            <person name="Wiebenga A."/>
            <person name="Young D."/>
            <person name="Pisabarro A."/>
            <person name="Eastwood D.C."/>
            <person name="Martin F."/>
            <person name="Cullen D."/>
            <person name="Grigoriev I.V."/>
            <person name="Hibbett D.S."/>
        </authorList>
    </citation>
    <scope>NUCLEOTIDE SEQUENCE [LARGE SCALE GENOMIC DNA]</scope>
    <source>
        <strain evidence="2 3">MD-104</strain>
    </source>
</reference>
<keyword evidence="3" id="KW-1185">Reference proteome</keyword>
<feature type="compositionally biased region" description="Basic residues" evidence="1">
    <location>
        <begin position="40"/>
        <end position="54"/>
    </location>
</feature>
<organism evidence="2 3">
    <name type="scientific">Wolfiporia cocos (strain MD-104)</name>
    <name type="common">Brown rot fungus</name>
    <dbReference type="NCBI Taxonomy" id="742152"/>
    <lineage>
        <taxon>Eukaryota</taxon>
        <taxon>Fungi</taxon>
        <taxon>Dikarya</taxon>
        <taxon>Basidiomycota</taxon>
        <taxon>Agaricomycotina</taxon>
        <taxon>Agaricomycetes</taxon>
        <taxon>Polyporales</taxon>
        <taxon>Phaeolaceae</taxon>
        <taxon>Wolfiporia</taxon>
    </lineage>
</organism>
<protein>
    <submittedName>
        <fullName evidence="2">Uncharacterized protein</fullName>
    </submittedName>
</protein>
<sequence>MSHHPRRPSSPMAQFTVTDRRRYRDSRWMRRTANSGRWGGNHKARRRTVRARRVGRCEHPGGMPAPMASQPQAIGPSTHHHHKTRTDGGEHQAVHATHARPSAPTSPGRPPRERPPTPRSRPDSGHWTAARTDTRGSRAGSARQGPANASRRPLGTDISIAKISQPGRPEPPWGVRVRSRARGKEGRRLSRLEGAGSRVQSDGEVGAPLWVAEQGWTLPACGLVAAAPSARLAQTRQALRGVASRRHCGGCLGHQRTAAKVGQTGARTAHGKGANQLGVWARAQDDRSDGLAPLTTTGTRVQDASRREGRRGRRGVGMVRVPVSAAACNARLEPPWVPAGPESANWRATGASVHHVTDEMDNLREPGRRSAHGTRGRSLRWPR</sequence>
<dbReference type="Proteomes" id="UP000218811">
    <property type="component" value="Unassembled WGS sequence"/>
</dbReference>
<gene>
    <name evidence="2" type="ORF">WOLCODRAFT_163382</name>
</gene>
<name>A0A2H3JYI3_WOLCO</name>
<dbReference type="EMBL" id="KB468113">
    <property type="protein sequence ID" value="PCH41804.1"/>
    <property type="molecule type" value="Genomic_DNA"/>
</dbReference>
<feature type="compositionally biased region" description="Basic and acidic residues" evidence="1">
    <location>
        <begin position="182"/>
        <end position="191"/>
    </location>
</feature>
<feature type="region of interest" description="Disordered" evidence="1">
    <location>
        <begin position="286"/>
        <end position="313"/>
    </location>
</feature>
<evidence type="ECO:0000313" key="3">
    <source>
        <dbReference type="Proteomes" id="UP000218811"/>
    </source>
</evidence>
<feature type="compositionally biased region" description="Basic residues" evidence="1">
    <location>
        <begin position="369"/>
        <end position="383"/>
    </location>
</feature>
<evidence type="ECO:0000256" key="1">
    <source>
        <dbReference type="SAM" id="MobiDB-lite"/>
    </source>
</evidence>
<feature type="region of interest" description="Disordered" evidence="1">
    <location>
        <begin position="1"/>
        <end position="201"/>
    </location>
</feature>
<feature type="region of interest" description="Disordered" evidence="1">
    <location>
        <begin position="362"/>
        <end position="383"/>
    </location>
</feature>
<dbReference type="AlphaFoldDB" id="A0A2H3JYI3"/>
<feature type="compositionally biased region" description="Basic and acidic residues" evidence="1">
    <location>
        <begin position="110"/>
        <end position="124"/>
    </location>
</feature>
<evidence type="ECO:0000313" key="2">
    <source>
        <dbReference type="EMBL" id="PCH41804.1"/>
    </source>
</evidence>
<feature type="compositionally biased region" description="Basic and acidic residues" evidence="1">
    <location>
        <begin position="18"/>
        <end position="28"/>
    </location>
</feature>
<accession>A0A2H3JYI3</accession>